<dbReference type="RefSeq" id="XP_067478368.1">
    <property type="nucleotide sequence ID" value="XM_067625114.1"/>
</dbReference>
<evidence type="ECO:0000256" key="1">
    <source>
        <dbReference type="SAM" id="Phobius"/>
    </source>
</evidence>
<evidence type="ECO:0000313" key="4">
    <source>
        <dbReference type="Proteomes" id="UP000184499"/>
    </source>
</evidence>
<sequence length="75" mass="8414">MSMVMFFSLSIDLLAVLLLLLSVLVMCGADCGGGMMVNRNSYRSTLLNMNMHIKFMVMNVLLIVPSRVYCFALLF</sequence>
<organism evidence="3 4">
    <name type="scientific">Aspergillus brasiliensis (strain CBS 101740 / IMI 381727 / IBT 21946)</name>
    <dbReference type="NCBI Taxonomy" id="767769"/>
    <lineage>
        <taxon>Eukaryota</taxon>
        <taxon>Fungi</taxon>
        <taxon>Dikarya</taxon>
        <taxon>Ascomycota</taxon>
        <taxon>Pezizomycotina</taxon>
        <taxon>Eurotiomycetes</taxon>
        <taxon>Eurotiomycetidae</taxon>
        <taxon>Eurotiales</taxon>
        <taxon>Aspergillaceae</taxon>
        <taxon>Aspergillus</taxon>
        <taxon>Aspergillus subgen. Circumdati</taxon>
    </lineage>
</organism>
<reference evidence="4" key="1">
    <citation type="journal article" date="2017" name="Genome Biol.">
        <title>Comparative genomics reveals high biological diversity and specific adaptations in the industrially and medically important fungal genus Aspergillus.</title>
        <authorList>
            <person name="de Vries R.P."/>
            <person name="Riley R."/>
            <person name="Wiebenga A."/>
            <person name="Aguilar-Osorio G."/>
            <person name="Amillis S."/>
            <person name="Uchima C.A."/>
            <person name="Anderluh G."/>
            <person name="Asadollahi M."/>
            <person name="Askin M."/>
            <person name="Barry K."/>
            <person name="Battaglia E."/>
            <person name="Bayram O."/>
            <person name="Benocci T."/>
            <person name="Braus-Stromeyer S.A."/>
            <person name="Caldana C."/>
            <person name="Canovas D."/>
            <person name="Cerqueira G.C."/>
            <person name="Chen F."/>
            <person name="Chen W."/>
            <person name="Choi C."/>
            <person name="Clum A."/>
            <person name="Dos Santos R.A."/>
            <person name="Damasio A.R."/>
            <person name="Diallinas G."/>
            <person name="Emri T."/>
            <person name="Fekete E."/>
            <person name="Flipphi M."/>
            <person name="Freyberg S."/>
            <person name="Gallo A."/>
            <person name="Gournas C."/>
            <person name="Habgood R."/>
            <person name="Hainaut M."/>
            <person name="Harispe M.L."/>
            <person name="Henrissat B."/>
            <person name="Hilden K.S."/>
            <person name="Hope R."/>
            <person name="Hossain A."/>
            <person name="Karabika E."/>
            <person name="Karaffa L."/>
            <person name="Karanyi Z."/>
            <person name="Krasevec N."/>
            <person name="Kuo A."/>
            <person name="Kusch H."/>
            <person name="LaButti K."/>
            <person name="Lagendijk E.L."/>
            <person name="Lapidus A."/>
            <person name="Levasseur A."/>
            <person name="Lindquist E."/>
            <person name="Lipzen A."/>
            <person name="Logrieco A.F."/>
            <person name="MacCabe A."/>
            <person name="Maekelae M.R."/>
            <person name="Malavazi I."/>
            <person name="Melin P."/>
            <person name="Meyer V."/>
            <person name="Mielnichuk N."/>
            <person name="Miskei M."/>
            <person name="Molnar A.P."/>
            <person name="Mule G."/>
            <person name="Ngan C.Y."/>
            <person name="Orejas M."/>
            <person name="Orosz E."/>
            <person name="Ouedraogo J.P."/>
            <person name="Overkamp K.M."/>
            <person name="Park H.-S."/>
            <person name="Perrone G."/>
            <person name="Piumi F."/>
            <person name="Punt P.J."/>
            <person name="Ram A.F."/>
            <person name="Ramon A."/>
            <person name="Rauscher S."/>
            <person name="Record E."/>
            <person name="Riano-Pachon D.M."/>
            <person name="Robert V."/>
            <person name="Roehrig J."/>
            <person name="Ruller R."/>
            <person name="Salamov A."/>
            <person name="Salih N.S."/>
            <person name="Samson R.A."/>
            <person name="Sandor E."/>
            <person name="Sanguinetti M."/>
            <person name="Schuetze T."/>
            <person name="Sepcic K."/>
            <person name="Shelest E."/>
            <person name="Sherlock G."/>
            <person name="Sophianopoulou V."/>
            <person name="Squina F.M."/>
            <person name="Sun H."/>
            <person name="Susca A."/>
            <person name="Todd R.B."/>
            <person name="Tsang A."/>
            <person name="Unkles S.E."/>
            <person name="van de Wiele N."/>
            <person name="van Rossen-Uffink D."/>
            <person name="Oliveira J.V."/>
            <person name="Vesth T.C."/>
            <person name="Visser J."/>
            <person name="Yu J.-H."/>
            <person name="Zhou M."/>
            <person name="Andersen M.R."/>
            <person name="Archer D.B."/>
            <person name="Baker S.E."/>
            <person name="Benoit I."/>
            <person name="Brakhage A.A."/>
            <person name="Braus G.H."/>
            <person name="Fischer R."/>
            <person name="Frisvad J.C."/>
            <person name="Goldman G.H."/>
            <person name="Houbraken J."/>
            <person name="Oakley B."/>
            <person name="Pocsi I."/>
            <person name="Scazzocchio C."/>
            <person name="Seiboth B."/>
            <person name="vanKuyk P.A."/>
            <person name="Wortman J."/>
            <person name="Dyer P.S."/>
            <person name="Grigoriev I.V."/>
        </authorList>
    </citation>
    <scope>NUCLEOTIDE SEQUENCE [LARGE SCALE GENOMIC DNA]</scope>
    <source>
        <strain evidence="4">CBS 101740 / IMI 381727 / IBT 21946</strain>
    </source>
</reference>
<feature type="chain" id="PRO_5012589489" description="Secreted peptide" evidence="2">
    <location>
        <begin position="30"/>
        <end position="75"/>
    </location>
</feature>
<name>A0A1L9UHL4_ASPBC</name>
<dbReference type="VEuPathDB" id="FungiDB:ASPBRDRAFT_44039"/>
<dbReference type="GeneID" id="93577602"/>
<protein>
    <recommendedName>
        <fullName evidence="5">Secreted peptide</fullName>
    </recommendedName>
</protein>
<dbReference type="AlphaFoldDB" id="A0A1L9UHL4"/>
<accession>A0A1L9UHL4</accession>
<dbReference type="Proteomes" id="UP000184499">
    <property type="component" value="Unassembled WGS sequence"/>
</dbReference>
<keyword evidence="1" id="KW-0812">Transmembrane</keyword>
<evidence type="ECO:0000256" key="2">
    <source>
        <dbReference type="SAM" id="SignalP"/>
    </source>
</evidence>
<proteinExistence type="predicted"/>
<feature type="transmembrane region" description="Helical" evidence="1">
    <location>
        <begin position="53"/>
        <end position="74"/>
    </location>
</feature>
<keyword evidence="2" id="KW-0732">Signal</keyword>
<evidence type="ECO:0008006" key="5">
    <source>
        <dbReference type="Google" id="ProtNLM"/>
    </source>
</evidence>
<feature type="signal peptide" evidence="2">
    <location>
        <begin position="1"/>
        <end position="29"/>
    </location>
</feature>
<evidence type="ECO:0000313" key="3">
    <source>
        <dbReference type="EMBL" id="OJJ71120.1"/>
    </source>
</evidence>
<keyword evidence="1" id="KW-1133">Transmembrane helix</keyword>
<gene>
    <name evidence="3" type="ORF">ASPBRDRAFT_44039</name>
</gene>
<keyword evidence="4" id="KW-1185">Reference proteome</keyword>
<keyword evidence="1" id="KW-0472">Membrane</keyword>
<dbReference type="EMBL" id="KV878685">
    <property type="protein sequence ID" value="OJJ71120.1"/>
    <property type="molecule type" value="Genomic_DNA"/>
</dbReference>